<reference evidence="1 2" key="1">
    <citation type="submission" date="2016-10" db="EMBL/GenBank/DDBJ databases">
        <authorList>
            <person name="de Groot N.N."/>
        </authorList>
    </citation>
    <scope>NUCLEOTIDE SEQUENCE [LARGE SCALE GENOMIC DNA]</scope>
    <source>
        <strain evidence="1 2">R-24608</strain>
    </source>
</reference>
<dbReference type="SUPFAM" id="SSF109604">
    <property type="entry name" value="HD-domain/PDEase-like"/>
    <property type="match status" value="1"/>
</dbReference>
<sequence length="87" mass="9943">HTAKPADADQQLLVDIDLAILGAEPARFAEYDAQVKAEYSWVPEVVYRTKRREVLKGFLDRAVIYNTPLFRARLEQQARTNLRTAIA</sequence>
<gene>
    <name evidence="1" type="ORF">SAMN04489707_10871</name>
</gene>
<dbReference type="PANTHER" id="PTHR21174:SF0">
    <property type="entry name" value="HD PHOSPHOHYDROLASE FAMILY PROTEIN-RELATED"/>
    <property type="match status" value="1"/>
</dbReference>
<keyword evidence="2" id="KW-1185">Reference proteome</keyword>
<dbReference type="AlphaFoldDB" id="A0A1I7KX13"/>
<accession>A0A1I7KX13</accession>
<evidence type="ECO:0000313" key="2">
    <source>
        <dbReference type="Proteomes" id="UP000183656"/>
    </source>
</evidence>
<protein>
    <submittedName>
        <fullName evidence="1">Uncharacterized protein</fullName>
    </submittedName>
</protein>
<feature type="non-terminal residue" evidence="1">
    <location>
        <position position="1"/>
    </location>
</feature>
<evidence type="ECO:0000313" key="1">
    <source>
        <dbReference type="EMBL" id="SFV01957.1"/>
    </source>
</evidence>
<dbReference type="EMBL" id="FPBX01000087">
    <property type="protein sequence ID" value="SFV01957.1"/>
    <property type="molecule type" value="Genomic_DNA"/>
</dbReference>
<dbReference type="Proteomes" id="UP000183656">
    <property type="component" value="Unassembled WGS sequence"/>
</dbReference>
<dbReference type="PANTHER" id="PTHR21174">
    <property type="match status" value="1"/>
</dbReference>
<organism evidence="1 2">
    <name type="scientific">Paenacidovorax caeni</name>
    <dbReference type="NCBI Taxonomy" id="343013"/>
    <lineage>
        <taxon>Bacteria</taxon>
        <taxon>Pseudomonadati</taxon>
        <taxon>Pseudomonadota</taxon>
        <taxon>Betaproteobacteria</taxon>
        <taxon>Burkholderiales</taxon>
        <taxon>Comamonadaceae</taxon>
        <taxon>Paenacidovorax</taxon>
    </lineage>
</organism>
<dbReference type="STRING" id="343013.SAMN04489707_10871"/>
<dbReference type="InterPro" id="IPR009218">
    <property type="entry name" value="HD_phosphohydro"/>
</dbReference>
<proteinExistence type="predicted"/>
<name>A0A1I7KX13_9BURK</name>